<evidence type="ECO:0000256" key="7">
    <source>
        <dbReference type="ARBA" id="ARBA00023173"/>
    </source>
</evidence>
<dbReference type="InterPro" id="IPR001807">
    <property type="entry name" value="ClC"/>
</dbReference>
<keyword evidence="2" id="KW-0813">Transport</keyword>
<dbReference type="AlphaFoldDB" id="A0A7J3UXP3"/>
<dbReference type="PANTHER" id="PTHR43427:SF6">
    <property type="entry name" value="CHLORIDE CHANNEL PROTEIN CLC-E"/>
    <property type="match status" value="1"/>
</dbReference>
<evidence type="ECO:0000256" key="9">
    <source>
        <dbReference type="ARBA" id="ARBA00023303"/>
    </source>
</evidence>
<comment type="subcellular location">
    <subcellularLocation>
        <location evidence="1">Membrane</location>
        <topology evidence="1">Multi-pass membrane protein</topology>
    </subcellularLocation>
</comment>
<gene>
    <name evidence="11" type="ORF">ENL91_00575</name>
</gene>
<dbReference type="EMBL" id="DRVT01000007">
    <property type="protein sequence ID" value="HHI48648.1"/>
    <property type="molecule type" value="Genomic_DNA"/>
</dbReference>
<keyword evidence="8" id="KW-0868">Chloride</keyword>
<feature type="transmembrane region" description="Helical" evidence="10">
    <location>
        <begin position="31"/>
        <end position="53"/>
    </location>
</feature>
<protein>
    <submittedName>
        <fullName evidence="11">Chloride channel protein</fullName>
    </submittedName>
</protein>
<dbReference type="InterPro" id="IPR014743">
    <property type="entry name" value="Cl-channel_core"/>
</dbReference>
<evidence type="ECO:0000256" key="8">
    <source>
        <dbReference type="ARBA" id="ARBA00023214"/>
    </source>
</evidence>
<keyword evidence="9" id="KW-0407">Ion channel</keyword>
<dbReference type="SUPFAM" id="SSF81340">
    <property type="entry name" value="Clc chloride channel"/>
    <property type="match status" value="1"/>
</dbReference>
<feature type="transmembrane region" description="Helical" evidence="10">
    <location>
        <begin position="133"/>
        <end position="157"/>
    </location>
</feature>
<keyword evidence="6 10" id="KW-0472">Membrane</keyword>
<evidence type="ECO:0000256" key="1">
    <source>
        <dbReference type="ARBA" id="ARBA00004141"/>
    </source>
</evidence>
<evidence type="ECO:0000256" key="4">
    <source>
        <dbReference type="ARBA" id="ARBA00022989"/>
    </source>
</evidence>
<dbReference type="GO" id="GO:0005254">
    <property type="term" value="F:chloride channel activity"/>
    <property type="evidence" value="ECO:0007669"/>
    <property type="project" value="UniProtKB-KW"/>
</dbReference>
<keyword evidence="5" id="KW-0406">Ion transport</keyword>
<proteinExistence type="predicted"/>
<keyword evidence="7" id="KW-0869">Chloride channel</keyword>
<name>A0A7J3UXP3_9CREN</name>
<dbReference type="Gene3D" id="1.10.3080.10">
    <property type="entry name" value="Clc chloride channel"/>
    <property type="match status" value="1"/>
</dbReference>
<organism evidence="11">
    <name type="scientific">Candidatus Methanosuratincola petrocarbonis</name>
    <name type="common">ex Vanwonterghem et al. 2016</name>
    <dbReference type="NCBI Taxonomy" id="1867261"/>
    <lineage>
        <taxon>Archaea</taxon>
        <taxon>Thermoproteota</taxon>
        <taxon>Methanosuratincolia</taxon>
        <taxon>Candidatus Methanomethylicales</taxon>
        <taxon>Candidatus Methanomethylicaceae</taxon>
        <taxon>Candidatus Methanosuratincola (ex Vanwonterghem et al. 2016)</taxon>
    </lineage>
</organism>
<evidence type="ECO:0000256" key="2">
    <source>
        <dbReference type="ARBA" id="ARBA00022448"/>
    </source>
</evidence>
<evidence type="ECO:0000256" key="6">
    <source>
        <dbReference type="ARBA" id="ARBA00023136"/>
    </source>
</evidence>
<evidence type="ECO:0000256" key="3">
    <source>
        <dbReference type="ARBA" id="ARBA00022692"/>
    </source>
</evidence>
<dbReference type="InterPro" id="IPR050368">
    <property type="entry name" value="ClC-type_chloride_channel"/>
</dbReference>
<evidence type="ECO:0000256" key="5">
    <source>
        <dbReference type="ARBA" id="ARBA00023065"/>
    </source>
</evidence>
<keyword evidence="4 10" id="KW-1133">Transmembrane helix</keyword>
<evidence type="ECO:0000256" key="10">
    <source>
        <dbReference type="SAM" id="Phobius"/>
    </source>
</evidence>
<dbReference type="Pfam" id="PF00654">
    <property type="entry name" value="Voltage_CLC"/>
    <property type="match status" value="1"/>
</dbReference>
<dbReference type="PRINTS" id="PR00762">
    <property type="entry name" value="CLCHANNEL"/>
</dbReference>
<sequence length="231" mass="24081">MRNFAALLLTGLMTGISVSLFLVILDFSSKALSSSLPAPLLASLSIPSAYLIVRLLSDSKKTGSGVDRFLETYHLRHGAATLRSTAVSAASSLLTMCLGGSAGPEGPGLTMGAGIGSWVARRFGLDPEKVKRLYITGAASGIAAIFRAPLTGTVFALEIPYMYDMETGVFVSSLIAVVVSYAFTVICLGTEQLFPFQSGTIEITPDLLVNSVAVGLISAAVINSLEIDGLI</sequence>
<feature type="transmembrane region" description="Helical" evidence="10">
    <location>
        <begin position="169"/>
        <end position="188"/>
    </location>
</feature>
<keyword evidence="3 10" id="KW-0812">Transmembrane</keyword>
<accession>A0A7J3UXP3</accession>
<dbReference type="CDD" id="cd00400">
    <property type="entry name" value="Voltage_gated_ClC"/>
    <property type="match status" value="1"/>
</dbReference>
<feature type="transmembrane region" description="Helical" evidence="10">
    <location>
        <begin position="7"/>
        <end position="25"/>
    </location>
</feature>
<reference evidence="11" key="1">
    <citation type="journal article" date="2020" name="mSystems">
        <title>Genome- and Community-Level Interaction Insights into Carbon Utilization and Element Cycling Functions of Hydrothermarchaeota in Hydrothermal Sediment.</title>
        <authorList>
            <person name="Zhou Z."/>
            <person name="Liu Y."/>
            <person name="Xu W."/>
            <person name="Pan J."/>
            <person name="Luo Z.H."/>
            <person name="Li M."/>
        </authorList>
    </citation>
    <scope>NUCLEOTIDE SEQUENCE [LARGE SCALE GENOMIC DNA]</scope>
    <source>
        <strain evidence="11">SpSt-1038</strain>
    </source>
</reference>
<dbReference type="GO" id="GO:0034707">
    <property type="term" value="C:chloride channel complex"/>
    <property type="evidence" value="ECO:0007669"/>
    <property type="project" value="UniProtKB-KW"/>
</dbReference>
<comment type="caution">
    <text evidence="11">The sequence shown here is derived from an EMBL/GenBank/DDBJ whole genome shotgun (WGS) entry which is preliminary data.</text>
</comment>
<dbReference type="PANTHER" id="PTHR43427">
    <property type="entry name" value="CHLORIDE CHANNEL PROTEIN CLC-E"/>
    <property type="match status" value="1"/>
</dbReference>
<evidence type="ECO:0000313" key="11">
    <source>
        <dbReference type="EMBL" id="HHI48648.1"/>
    </source>
</evidence>